<sequence length="212" mass="24549">MQENPAPTLYLRLRKKMKTGQGQEITLGQVAQLIADPEYEQDLRAMQIYRPSARDGNLVLIDMMMIVAKVKERFPFMSIEHFGEPHVLVEIAGSRMRRPSYVLLFFTWLLLFIGSGLAIMNFHADVDMAVAHRRIYELVTGHRVKHPYLLQIPYSFGIGAGMILFFNHLFKKKINEEPSPLDVEIFTYQESVHRYVITEEYGKLNSPERDSS</sequence>
<feature type="transmembrane region" description="Helical" evidence="1">
    <location>
        <begin position="101"/>
        <end position="124"/>
    </location>
</feature>
<accession>A0ABU5ZJR9</accession>
<evidence type="ECO:0000256" key="1">
    <source>
        <dbReference type="SAM" id="Phobius"/>
    </source>
</evidence>
<protein>
    <submittedName>
        <fullName evidence="3">Stage V sporulation protein AA</fullName>
    </submittedName>
</protein>
<evidence type="ECO:0000313" key="4">
    <source>
        <dbReference type="Proteomes" id="UP001310386"/>
    </source>
</evidence>
<evidence type="ECO:0000259" key="2">
    <source>
        <dbReference type="Pfam" id="PF12164"/>
    </source>
</evidence>
<proteinExistence type="predicted"/>
<keyword evidence="4" id="KW-1185">Reference proteome</keyword>
<dbReference type="Gene3D" id="2.60.480.10">
    <property type="entry name" value="eubacterium ventriosum atcc domain"/>
    <property type="match status" value="1"/>
</dbReference>
<organism evidence="3 4">
    <name type="scientific">Ferviditalea candida</name>
    <dbReference type="NCBI Taxonomy" id="3108399"/>
    <lineage>
        <taxon>Bacteria</taxon>
        <taxon>Bacillati</taxon>
        <taxon>Bacillota</taxon>
        <taxon>Bacilli</taxon>
        <taxon>Bacillales</taxon>
        <taxon>Paenibacillaceae</taxon>
        <taxon>Ferviditalea</taxon>
    </lineage>
</organism>
<dbReference type="Proteomes" id="UP001310386">
    <property type="component" value="Unassembled WGS sequence"/>
</dbReference>
<feature type="transmembrane region" description="Helical" evidence="1">
    <location>
        <begin position="148"/>
        <end position="170"/>
    </location>
</feature>
<dbReference type="InterPro" id="IPR038548">
    <property type="entry name" value="SporV_AA_N_sf"/>
</dbReference>
<name>A0ABU5ZJR9_9BACL</name>
<gene>
    <name evidence="3" type="ORF">VF724_13925</name>
</gene>
<reference evidence="3" key="1">
    <citation type="submission" date="2023-12" db="EMBL/GenBank/DDBJ databases">
        <title>Fervidustalea candida gen. nov., sp. nov., a novel member of the family Paenibacillaceae isolated from a geothermal area.</title>
        <authorList>
            <person name="Li W.-J."/>
            <person name="Jiao J.-Y."/>
            <person name="Chen Y."/>
        </authorList>
    </citation>
    <scope>NUCLEOTIDE SEQUENCE</scope>
    <source>
        <strain evidence="3">SYSU GA230002</strain>
    </source>
</reference>
<feature type="domain" description="Stage V sporulation protein AA" evidence="2">
    <location>
        <begin position="8"/>
        <end position="92"/>
    </location>
</feature>
<evidence type="ECO:0000313" key="3">
    <source>
        <dbReference type="EMBL" id="MEB3102763.1"/>
    </source>
</evidence>
<dbReference type="Pfam" id="PF12164">
    <property type="entry name" value="SporV_AA"/>
    <property type="match status" value="1"/>
</dbReference>
<dbReference type="EMBL" id="JAYJLD010000022">
    <property type="protein sequence ID" value="MEB3102763.1"/>
    <property type="molecule type" value="Genomic_DNA"/>
</dbReference>
<keyword evidence="1" id="KW-1133">Transmembrane helix</keyword>
<comment type="caution">
    <text evidence="3">The sequence shown here is derived from an EMBL/GenBank/DDBJ whole genome shotgun (WGS) entry which is preliminary data.</text>
</comment>
<dbReference type="InterPro" id="IPR021997">
    <property type="entry name" value="SporV_AA"/>
</dbReference>
<dbReference type="RefSeq" id="WP_371754885.1">
    <property type="nucleotide sequence ID" value="NZ_JAYJLD010000022.1"/>
</dbReference>
<keyword evidence="1" id="KW-0812">Transmembrane</keyword>
<keyword evidence="1" id="KW-0472">Membrane</keyword>